<gene>
    <name evidence="1" type="ORF">C9I57_14025</name>
</gene>
<reference evidence="1 2" key="1">
    <citation type="submission" date="2018-03" db="EMBL/GenBank/DDBJ databases">
        <title>Whole genome analyses suggest that Burkholderia sensu lato contains two further novel genera in the rhizoxinica-symbiotica group Mycetohabitans gen. nov., and Trinickia gen. nov.: implications for the evolution of diazotrophy and nodulation in the Burkholderiaceae.</title>
        <authorList>
            <person name="Estrada De Los Santos P."/>
            <person name="Palmer M."/>
            <person name="Chavez-Ramirez B."/>
            <person name="Steenkamp E.T."/>
            <person name="Hirsch A.M."/>
            <person name="Manyaka P."/>
            <person name="Maluk M."/>
            <person name="Lafos M."/>
            <person name="Crook M."/>
            <person name="Gross E."/>
            <person name="Simon M.F."/>
            <person name="Bueno Dos Reis Junior F."/>
            <person name="Poole P.S."/>
            <person name="Venter S.N."/>
            <person name="James E.K."/>
        </authorList>
    </citation>
    <scope>NUCLEOTIDE SEQUENCE [LARGE SCALE GENOMIC DNA]</scope>
    <source>
        <strain evidence="1 2">JPY-366</strain>
    </source>
</reference>
<dbReference type="AlphaFoldDB" id="A0A2T3XUK2"/>
<dbReference type="RefSeq" id="WP_107151274.1">
    <property type="nucleotide sequence ID" value="NZ_PYUC01000006.1"/>
</dbReference>
<organism evidence="1 2">
    <name type="scientific">Trinickia symbiotica</name>
    <dbReference type="NCBI Taxonomy" id="863227"/>
    <lineage>
        <taxon>Bacteria</taxon>
        <taxon>Pseudomonadati</taxon>
        <taxon>Pseudomonadota</taxon>
        <taxon>Betaproteobacteria</taxon>
        <taxon>Burkholderiales</taxon>
        <taxon>Burkholderiaceae</taxon>
        <taxon>Trinickia</taxon>
    </lineage>
</organism>
<name>A0A2T3XUK2_9BURK</name>
<comment type="caution">
    <text evidence="1">The sequence shown here is derived from an EMBL/GenBank/DDBJ whole genome shotgun (WGS) entry which is preliminary data.</text>
</comment>
<proteinExistence type="predicted"/>
<dbReference type="Proteomes" id="UP000240638">
    <property type="component" value="Unassembled WGS sequence"/>
</dbReference>
<sequence>MSNATISLLQRLFKGQARVSEYANINRGASAERLAQVEVCARHGYFNVTYTPIMFPFVAEVQFD</sequence>
<evidence type="ECO:0000313" key="1">
    <source>
        <dbReference type="EMBL" id="PTB20203.1"/>
    </source>
</evidence>
<protein>
    <submittedName>
        <fullName evidence="1">Uncharacterized protein</fullName>
    </submittedName>
</protein>
<dbReference type="EMBL" id="PYUC01000006">
    <property type="protein sequence ID" value="PTB20203.1"/>
    <property type="molecule type" value="Genomic_DNA"/>
</dbReference>
<evidence type="ECO:0000313" key="2">
    <source>
        <dbReference type="Proteomes" id="UP000240638"/>
    </source>
</evidence>
<accession>A0A2T3XUK2</accession>